<keyword evidence="2" id="KW-1185">Reference proteome</keyword>
<gene>
    <name evidence="1" type="ORF">HYDPIDRAFT_120510</name>
</gene>
<reference evidence="1 2" key="1">
    <citation type="submission" date="2014-04" db="EMBL/GenBank/DDBJ databases">
        <title>Evolutionary Origins and Diversification of the Mycorrhizal Mutualists.</title>
        <authorList>
            <consortium name="DOE Joint Genome Institute"/>
            <consortium name="Mycorrhizal Genomics Consortium"/>
            <person name="Kohler A."/>
            <person name="Kuo A."/>
            <person name="Nagy L.G."/>
            <person name="Floudas D."/>
            <person name="Copeland A."/>
            <person name="Barry K.W."/>
            <person name="Cichocki N."/>
            <person name="Veneault-Fourrey C."/>
            <person name="LaButti K."/>
            <person name="Lindquist E.A."/>
            <person name="Lipzen A."/>
            <person name="Lundell T."/>
            <person name="Morin E."/>
            <person name="Murat C."/>
            <person name="Riley R."/>
            <person name="Ohm R."/>
            <person name="Sun H."/>
            <person name="Tunlid A."/>
            <person name="Henrissat B."/>
            <person name="Grigoriev I.V."/>
            <person name="Hibbett D.S."/>
            <person name="Martin F."/>
        </authorList>
    </citation>
    <scope>NUCLEOTIDE SEQUENCE [LARGE SCALE GENOMIC DNA]</scope>
    <source>
        <strain evidence="1 2">MD-312</strain>
    </source>
</reference>
<organism evidence="1 2">
    <name type="scientific">Hydnomerulius pinastri MD-312</name>
    <dbReference type="NCBI Taxonomy" id="994086"/>
    <lineage>
        <taxon>Eukaryota</taxon>
        <taxon>Fungi</taxon>
        <taxon>Dikarya</taxon>
        <taxon>Basidiomycota</taxon>
        <taxon>Agaricomycotina</taxon>
        <taxon>Agaricomycetes</taxon>
        <taxon>Agaricomycetidae</taxon>
        <taxon>Boletales</taxon>
        <taxon>Boletales incertae sedis</taxon>
        <taxon>Leucogyrophana</taxon>
    </lineage>
</organism>
<dbReference type="HOGENOM" id="CLU_2333867_0_0_1"/>
<sequence>MLYSSTLPGMVSGASSTGRANIFLKLLSLQIKKAFFGALCIRKEQDADDTSLATRRPATTVHVYATLRTHTVEALIRAREGLVPAEDAPDIIANTFLA</sequence>
<evidence type="ECO:0000313" key="1">
    <source>
        <dbReference type="EMBL" id="KIJ57617.1"/>
    </source>
</evidence>
<dbReference type="EMBL" id="KN840223">
    <property type="protein sequence ID" value="KIJ57617.1"/>
    <property type="molecule type" value="Genomic_DNA"/>
</dbReference>
<dbReference type="OrthoDB" id="2675946at2759"/>
<dbReference type="Proteomes" id="UP000053820">
    <property type="component" value="Unassembled WGS sequence"/>
</dbReference>
<dbReference type="AlphaFoldDB" id="A0A0C9W692"/>
<accession>A0A0C9W692</accession>
<evidence type="ECO:0000313" key="2">
    <source>
        <dbReference type="Proteomes" id="UP000053820"/>
    </source>
</evidence>
<protein>
    <submittedName>
        <fullName evidence="1">Uncharacterized protein</fullName>
    </submittedName>
</protein>
<proteinExistence type="predicted"/>
<name>A0A0C9W692_9AGAM</name>